<keyword evidence="2" id="KW-0472">Membrane</keyword>
<dbReference type="EMBL" id="JADFTS010000001">
    <property type="protein sequence ID" value="KAF9623546.1"/>
    <property type="molecule type" value="Genomic_DNA"/>
</dbReference>
<name>A0A835MH49_9MAGN</name>
<feature type="region of interest" description="Disordered" evidence="1">
    <location>
        <begin position="210"/>
        <end position="249"/>
    </location>
</feature>
<accession>A0A835MH49</accession>
<organism evidence="3 4">
    <name type="scientific">Coptis chinensis</name>
    <dbReference type="NCBI Taxonomy" id="261450"/>
    <lineage>
        <taxon>Eukaryota</taxon>
        <taxon>Viridiplantae</taxon>
        <taxon>Streptophyta</taxon>
        <taxon>Embryophyta</taxon>
        <taxon>Tracheophyta</taxon>
        <taxon>Spermatophyta</taxon>
        <taxon>Magnoliopsida</taxon>
        <taxon>Ranunculales</taxon>
        <taxon>Ranunculaceae</taxon>
        <taxon>Coptidoideae</taxon>
        <taxon>Coptis</taxon>
    </lineage>
</organism>
<sequence>MLSKFVPNYRRTATVEEQLVRREEDNVPSDHSLHSSSSDVEVHDPPAPHRRSHAPSRPHSPTNSRNTKKRIAQWVAVADPHNRSLSNSHHVRFIHCELRTLVILEDKRTLHCRSSEFGSSKSNRLQEVRRGRRPLPSIFDREIDTPHWASTDQAQYATSTGPGHNRVAPNFQPWAYAAQGQEQYVFRPNPNGHAHQNFRCHQGVPIARALRASPLNSPRRNRRQPRRIAPNFNPPDPSDYSSSPSPPQGRKIFECGLSHSYAAQGDKTLSKLTALAVNDRRFERNIESAAVLANQGVITQLSEQISTLNERMDEFTSWIEELNSKFVRKTPTSHQNLAPQAEACNGSAPTSLFIAGLGNGSLLPSSSSSSQLTKESPLIEEIMVLARGQRQLMHQLDNLSNFVHESWGEINQEVRTDRRSRIADFEFIGIPFILTLAFGGVGMLLYKGLSSRS</sequence>
<evidence type="ECO:0000313" key="3">
    <source>
        <dbReference type="EMBL" id="KAF9623546.1"/>
    </source>
</evidence>
<proteinExistence type="predicted"/>
<reference evidence="3 4" key="1">
    <citation type="submission" date="2020-10" db="EMBL/GenBank/DDBJ databases">
        <title>The Coptis chinensis genome and diversification of protoberbering-type alkaloids.</title>
        <authorList>
            <person name="Wang B."/>
            <person name="Shu S."/>
            <person name="Song C."/>
            <person name="Liu Y."/>
        </authorList>
    </citation>
    <scope>NUCLEOTIDE SEQUENCE [LARGE SCALE GENOMIC DNA]</scope>
    <source>
        <strain evidence="3">HL-2020</strain>
        <tissue evidence="3">Leaf</tissue>
    </source>
</reference>
<dbReference type="OrthoDB" id="1722482at2759"/>
<protein>
    <submittedName>
        <fullName evidence="3">Uncharacterized protein</fullName>
    </submittedName>
</protein>
<keyword evidence="4" id="KW-1185">Reference proteome</keyword>
<evidence type="ECO:0000256" key="2">
    <source>
        <dbReference type="SAM" id="Phobius"/>
    </source>
</evidence>
<keyword evidence="2" id="KW-1133">Transmembrane helix</keyword>
<evidence type="ECO:0000256" key="1">
    <source>
        <dbReference type="SAM" id="MobiDB-lite"/>
    </source>
</evidence>
<dbReference type="AlphaFoldDB" id="A0A835MH49"/>
<feature type="region of interest" description="Disordered" evidence="1">
    <location>
        <begin position="1"/>
        <end position="68"/>
    </location>
</feature>
<comment type="caution">
    <text evidence="3">The sequence shown here is derived from an EMBL/GenBank/DDBJ whole genome shotgun (WGS) entry which is preliminary data.</text>
</comment>
<gene>
    <name evidence="3" type="ORF">IFM89_003336</name>
</gene>
<dbReference type="Proteomes" id="UP000631114">
    <property type="component" value="Unassembled WGS sequence"/>
</dbReference>
<feature type="transmembrane region" description="Helical" evidence="2">
    <location>
        <begin position="427"/>
        <end position="446"/>
    </location>
</feature>
<keyword evidence="2" id="KW-0812">Transmembrane</keyword>
<evidence type="ECO:0000313" key="4">
    <source>
        <dbReference type="Proteomes" id="UP000631114"/>
    </source>
</evidence>